<evidence type="ECO:0000256" key="8">
    <source>
        <dbReference type="SAM" id="MobiDB-lite"/>
    </source>
</evidence>
<keyword evidence="3" id="KW-0547">Nucleotide-binding</keyword>
<dbReference type="GO" id="GO:0016020">
    <property type="term" value="C:membrane"/>
    <property type="evidence" value="ECO:0007669"/>
    <property type="project" value="UniProtKB-SubCell"/>
</dbReference>
<dbReference type="SUPFAM" id="SSF81660">
    <property type="entry name" value="Metal cation-transporting ATPase, ATP-binding domain N"/>
    <property type="match status" value="1"/>
</dbReference>
<comment type="subcellular location">
    <subcellularLocation>
        <location evidence="1">Membrane</location>
        <topology evidence="1">Multi-pass membrane protein</topology>
    </subcellularLocation>
</comment>
<feature type="transmembrane region" description="Helical" evidence="9">
    <location>
        <begin position="79"/>
        <end position="95"/>
    </location>
</feature>
<feature type="transmembrane region" description="Helical" evidence="9">
    <location>
        <begin position="273"/>
        <end position="296"/>
    </location>
</feature>
<feature type="compositionally biased region" description="Acidic residues" evidence="8">
    <location>
        <begin position="347"/>
        <end position="356"/>
    </location>
</feature>
<dbReference type="PRINTS" id="PR00119">
    <property type="entry name" value="CATATPASE"/>
</dbReference>
<evidence type="ECO:0000256" key="9">
    <source>
        <dbReference type="SAM" id="Phobius"/>
    </source>
</evidence>
<dbReference type="SFLD" id="SFLDS00003">
    <property type="entry name" value="Haloacid_Dehalogenase"/>
    <property type="match status" value="1"/>
</dbReference>
<feature type="transmembrane region" description="Helical" evidence="9">
    <location>
        <begin position="243"/>
        <end position="261"/>
    </location>
</feature>
<evidence type="ECO:0000256" key="2">
    <source>
        <dbReference type="ARBA" id="ARBA00022692"/>
    </source>
</evidence>
<dbReference type="InterPro" id="IPR018303">
    <property type="entry name" value="ATPase_P-typ_P_site"/>
</dbReference>
<dbReference type="SUPFAM" id="SSF56784">
    <property type="entry name" value="HAD-like"/>
    <property type="match status" value="1"/>
</dbReference>
<dbReference type="Pfam" id="PF00122">
    <property type="entry name" value="E1-E2_ATPase"/>
    <property type="match status" value="1"/>
</dbReference>
<keyword evidence="5" id="KW-1278">Translocase</keyword>
<dbReference type="OrthoDB" id="8588at2157"/>
<dbReference type="SFLD" id="SFLDG00002">
    <property type="entry name" value="C1.7:_P-type_atpase_like"/>
    <property type="match status" value="1"/>
</dbReference>
<proteinExistence type="predicted"/>
<keyword evidence="7 9" id="KW-0472">Membrane</keyword>
<evidence type="ECO:0000313" key="12">
    <source>
        <dbReference type="Proteomes" id="UP000199370"/>
    </source>
</evidence>
<feature type="region of interest" description="Disordered" evidence="8">
    <location>
        <begin position="877"/>
        <end position="899"/>
    </location>
</feature>
<feature type="transmembrane region" description="Helical" evidence="9">
    <location>
        <begin position="682"/>
        <end position="708"/>
    </location>
</feature>
<reference evidence="11 12" key="1">
    <citation type="submission" date="2016-10" db="EMBL/GenBank/DDBJ databases">
        <authorList>
            <person name="de Groot N.N."/>
        </authorList>
    </citation>
    <scope>NUCLEOTIDE SEQUENCE [LARGE SCALE GENOMIC DNA]</scope>
    <source>
        <strain evidence="12">EB21,IBRC-M 10013,KCTC 4048</strain>
    </source>
</reference>
<accession>A0A1G9UZ53</accession>
<keyword evidence="6 9" id="KW-1133">Transmembrane helix</keyword>
<dbReference type="InterPro" id="IPR023214">
    <property type="entry name" value="HAD_sf"/>
</dbReference>
<evidence type="ECO:0000256" key="3">
    <source>
        <dbReference type="ARBA" id="ARBA00022741"/>
    </source>
</evidence>
<dbReference type="GO" id="GO:0016887">
    <property type="term" value="F:ATP hydrolysis activity"/>
    <property type="evidence" value="ECO:0007669"/>
    <property type="project" value="InterPro"/>
</dbReference>
<keyword evidence="4" id="KW-0067">ATP-binding</keyword>
<dbReference type="Gene3D" id="1.20.1110.10">
    <property type="entry name" value="Calcium-transporting ATPase, transmembrane domain"/>
    <property type="match status" value="1"/>
</dbReference>
<feature type="transmembrane region" description="Helical" evidence="9">
    <location>
        <begin position="816"/>
        <end position="835"/>
    </location>
</feature>
<evidence type="ECO:0000256" key="7">
    <source>
        <dbReference type="ARBA" id="ARBA00023136"/>
    </source>
</evidence>
<dbReference type="NCBIfam" id="TIGR01494">
    <property type="entry name" value="ATPase_P-type"/>
    <property type="match status" value="3"/>
</dbReference>
<dbReference type="InterPro" id="IPR008250">
    <property type="entry name" value="ATPase_P-typ_transduc_dom_A_sf"/>
</dbReference>
<dbReference type="Pfam" id="PF00689">
    <property type="entry name" value="Cation_ATPase_C"/>
    <property type="match status" value="1"/>
</dbReference>
<feature type="transmembrane region" description="Helical" evidence="9">
    <location>
        <begin position="50"/>
        <end position="73"/>
    </location>
</feature>
<dbReference type="InterPro" id="IPR036412">
    <property type="entry name" value="HAD-like_sf"/>
</dbReference>
<feature type="domain" description="Cation-transporting P-type ATPase N-terminal" evidence="10">
    <location>
        <begin position="2"/>
        <end position="75"/>
    </location>
</feature>
<dbReference type="InterPro" id="IPR006068">
    <property type="entry name" value="ATPase_P-typ_cation-transptr_C"/>
</dbReference>
<protein>
    <submittedName>
        <fullName evidence="11">Ca2+-transporting ATPase</fullName>
    </submittedName>
</protein>
<feature type="transmembrane region" description="Helical" evidence="9">
    <location>
        <begin position="841"/>
        <end position="869"/>
    </location>
</feature>
<evidence type="ECO:0000256" key="4">
    <source>
        <dbReference type="ARBA" id="ARBA00022840"/>
    </source>
</evidence>
<dbReference type="InterPro" id="IPR044492">
    <property type="entry name" value="P_typ_ATPase_HD_dom"/>
</dbReference>
<dbReference type="EMBL" id="FNIA01000005">
    <property type="protein sequence ID" value="SDM64915.1"/>
    <property type="molecule type" value="Genomic_DNA"/>
</dbReference>
<evidence type="ECO:0000256" key="6">
    <source>
        <dbReference type="ARBA" id="ARBA00022989"/>
    </source>
</evidence>
<keyword evidence="12" id="KW-1185">Reference proteome</keyword>
<feature type="transmembrane region" description="Helical" evidence="9">
    <location>
        <begin position="754"/>
        <end position="776"/>
    </location>
</feature>
<dbReference type="SUPFAM" id="SSF81653">
    <property type="entry name" value="Calcium ATPase, transduction domain A"/>
    <property type="match status" value="1"/>
</dbReference>
<dbReference type="Gene3D" id="2.70.150.10">
    <property type="entry name" value="Calcium-transporting ATPase, cytoplasmic transduction domain A"/>
    <property type="match status" value="1"/>
</dbReference>
<name>A0A1G9UZ53_9EURY</name>
<keyword evidence="2 9" id="KW-0812">Transmembrane</keyword>
<dbReference type="PRINTS" id="PR00120">
    <property type="entry name" value="HATPASE"/>
</dbReference>
<dbReference type="Pfam" id="PF00690">
    <property type="entry name" value="Cation_ATPase_N"/>
    <property type="match status" value="1"/>
</dbReference>
<evidence type="ECO:0000256" key="1">
    <source>
        <dbReference type="ARBA" id="ARBA00004141"/>
    </source>
</evidence>
<evidence type="ECO:0000259" key="10">
    <source>
        <dbReference type="SMART" id="SM00831"/>
    </source>
</evidence>
<dbReference type="STRING" id="996166.SAMN05192554_10578"/>
<dbReference type="Gene3D" id="3.40.50.1000">
    <property type="entry name" value="HAD superfamily/HAD-like"/>
    <property type="match status" value="1"/>
</dbReference>
<feature type="transmembrane region" description="Helical" evidence="9">
    <location>
        <begin position="714"/>
        <end position="733"/>
    </location>
</feature>
<dbReference type="GO" id="GO:0005524">
    <property type="term" value="F:ATP binding"/>
    <property type="evidence" value="ECO:0007669"/>
    <property type="project" value="UniProtKB-KW"/>
</dbReference>
<dbReference type="SFLD" id="SFLDF00027">
    <property type="entry name" value="p-type_atpase"/>
    <property type="match status" value="1"/>
</dbReference>
<organism evidence="11 12">
    <name type="scientific">Haloarchaeobius iranensis</name>
    <dbReference type="NCBI Taxonomy" id="996166"/>
    <lineage>
        <taxon>Archaea</taxon>
        <taxon>Methanobacteriati</taxon>
        <taxon>Methanobacteriota</taxon>
        <taxon>Stenosarchaea group</taxon>
        <taxon>Halobacteria</taxon>
        <taxon>Halobacteriales</taxon>
        <taxon>Halorubellaceae</taxon>
        <taxon>Haloarchaeobius</taxon>
    </lineage>
</organism>
<dbReference type="PROSITE" id="PS00154">
    <property type="entry name" value="ATPASE_E1_E2"/>
    <property type="match status" value="1"/>
</dbReference>
<feature type="transmembrane region" description="Helical" evidence="9">
    <location>
        <begin position="782"/>
        <end position="804"/>
    </location>
</feature>
<dbReference type="InterPro" id="IPR001757">
    <property type="entry name" value="P_typ_ATPase"/>
</dbReference>
<dbReference type="Proteomes" id="UP000199370">
    <property type="component" value="Unassembled WGS sequence"/>
</dbReference>
<gene>
    <name evidence="11" type="ORF">SAMN05192554_10578</name>
</gene>
<dbReference type="InterPro" id="IPR023298">
    <property type="entry name" value="ATPase_P-typ_TM_dom_sf"/>
</dbReference>
<dbReference type="PANTHER" id="PTHR42861">
    <property type="entry name" value="CALCIUM-TRANSPORTING ATPASE"/>
    <property type="match status" value="1"/>
</dbReference>
<dbReference type="Pfam" id="PF13246">
    <property type="entry name" value="Cation_ATPase"/>
    <property type="match status" value="1"/>
</dbReference>
<dbReference type="SMART" id="SM00831">
    <property type="entry name" value="Cation_ATPase_N"/>
    <property type="match status" value="1"/>
</dbReference>
<evidence type="ECO:0000313" key="11">
    <source>
        <dbReference type="EMBL" id="SDM64915.1"/>
    </source>
</evidence>
<evidence type="ECO:0000256" key="5">
    <source>
        <dbReference type="ARBA" id="ARBA00022967"/>
    </source>
</evidence>
<sequence>MAWHTEDVEAVFEELDSSPDGVDPGEAAQRLAEHGPNEIHTEAARGPLRVFLSQFTSALIWVLLAAAALSLLVGHAVDAVLIAIILLANGIFGFVQEYRAEQSLDALRELSAPEVVVRRGGAERTVPASELVPGDVLVLSEGDVVPADARLVETHSIEVDEAALTGESVPVEKSPGTLPAETPLAERSNTVYRGTSVTRGRAVAVVVETGMETEVGAIATELLTAAETQTPLQRSLDALGRRLGFAVIALAGIVIPVLVYGGTSWVQAGLTGVSLAVAAIPEGLPAIVTLTLALGVRKMADENALVRTLPAVEALGSVDVVCTDKTGTLTEGEMRVQAGWVADETVDLADGSDDGTADTGSAAEPASDGGEVPDTADPVAAAETGDRVGLLLEIGAVCNDATADDGDPTERALVTAAADHGIDVAALREARERVDEISFSAERKRMATVHDDVVYVKGAPGVVLERSTRILTADGPVELDQATRDRVSEQVETFADDALRVLAFAYKDRSDDGDTEENLVLVGLQGLLDPPRREVRDAIADTHRAGIGVKMITGDNAVTAGAIAREVGIESDVMTGSEVAALSDEELQARVEAVDVFARAEPVHKVRILQALQAVGYDVAMTGDGVNDAPALKNADVGIAMGIRGTDVAKQASDIVLLDDNYATIRTAISRGRKIFDNIWKFVAYLLSANAAEVALVFIASLFGYLVLPAVQLLWINLLTDGLPALALGTDPAGDVMDREPRSRTAGIIDREMLTFIGGAGLTVTVVMLGLLVYVLDGAASVTPYAMTMVFTGFVVFEFLKLYVVRWSRGTPLVSNRWLALAVGASLLLHLSVLYTPLSAYFGTVALGLADWGVIGAALLVGLGPLLAVGSLVRRHTGHQEDDDDNDGEGGGLTPEAAG</sequence>
<dbReference type="SUPFAM" id="SSF81665">
    <property type="entry name" value="Calcium ATPase, transmembrane domain M"/>
    <property type="match status" value="1"/>
</dbReference>
<dbReference type="InterPro" id="IPR023299">
    <property type="entry name" value="ATPase_P-typ_cyto_dom_N"/>
</dbReference>
<dbReference type="RefSeq" id="WP_089732085.1">
    <property type="nucleotide sequence ID" value="NZ_FNIA01000005.1"/>
</dbReference>
<dbReference type="InterPro" id="IPR004014">
    <property type="entry name" value="ATPase_P-typ_cation-transptr_N"/>
</dbReference>
<dbReference type="AlphaFoldDB" id="A0A1G9UZ53"/>
<dbReference type="Gene3D" id="3.40.1110.10">
    <property type="entry name" value="Calcium-transporting ATPase, cytoplasmic domain N"/>
    <property type="match status" value="1"/>
</dbReference>
<dbReference type="InterPro" id="IPR059000">
    <property type="entry name" value="ATPase_P-type_domA"/>
</dbReference>
<feature type="region of interest" description="Disordered" evidence="8">
    <location>
        <begin position="347"/>
        <end position="376"/>
    </location>
</feature>